<evidence type="ECO:0000256" key="2">
    <source>
        <dbReference type="ARBA" id="ARBA00022729"/>
    </source>
</evidence>
<reference evidence="6" key="1">
    <citation type="journal article" date="2013" name="Environ. Microbiol.">
        <title>Microbiota from the distal guts of lean and obese adolescents exhibit partial functional redundancy besides clear differences in community structure.</title>
        <authorList>
            <person name="Ferrer M."/>
            <person name="Ruiz A."/>
            <person name="Lanza F."/>
            <person name="Haange S.B."/>
            <person name="Oberbach A."/>
            <person name="Till H."/>
            <person name="Bargiela R."/>
            <person name="Campoy C."/>
            <person name="Segura M.T."/>
            <person name="Richter M."/>
            <person name="von Bergen M."/>
            <person name="Seifert J."/>
            <person name="Suarez A."/>
        </authorList>
    </citation>
    <scope>NUCLEOTIDE SEQUENCE</scope>
</reference>
<evidence type="ECO:0000259" key="5">
    <source>
        <dbReference type="Pfam" id="PF07980"/>
    </source>
</evidence>
<proteinExistence type="predicted"/>
<organism evidence="6">
    <name type="scientific">human gut metagenome</name>
    <dbReference type="NCBI Taxonomy" id="408170"/>
    <lineage>
        <taxon>unclassified sequences</taxon>
        <taxon>metagenomes</taxon>
        <taxon>organismal metagenomes</taxon>
    </lineage>
</organism>
<evidence type="ECO:0000313" key="6">
    <source>
        <dbReference type="EMBL" id="EKC67533.1"/>
    </source>
</evidence>
<dbReference type="Pfam" id="PF07980">
    <property type="entry name" value="SusD_RagB"/>
    <property type="match status" value="1"/>
</dbReference>
<accession>K1TCV5</accession>
<gene>
    <name evidence="6" type="ORF">OBE_05399</name>
</gene>
<evidence type="ECO:0000256" key="3">
    <source>
        <dbReference type="ARBA" id="ARBA00023136"/>
    </source>
</evidence>
<evidence type="ECO:0000256" key="4">
    <source>
        <dbReference type="ARBA" id="ARBA00023237"/>
    </source>
</evidence>
<protein>
    <submittedName>
        <fullName evidence="6">Protein containing RagB/SusD domain protein</fullName>
    </submittedName>
</protein>
<dbReference type="SUPFAM" id="SSF48452">
    <property type="entry name" value="TPR-like"/>
    <property type="match status" value="1"/>
</dbReference>
<keyword evidence="2" id="KW-0732">Signal</keyword>
<evidence type="ECO:0000256" key="1">
    <source>
        <dbReference type="ARBA" id="ARBA00004442"/>
    </source>
</evidence>
<feature type="non-terminal residue" evidence="6">
    <location>
        <position position="1"/>
    </location>
</feature>
<feature type="domain" description="RagB/SusD" evidence="5">
    <location>
        <begin position="66"/>
        <end position="179"/>
    </location>
</feature>
<dbReference type="GO" id="GO:0009279">
    <property type="term" value="C:cell outer membrane"/>
    <property type="evidence" value="ECO:0007669"/>
    <property type="project" value="UniProtKB-SubCell"/>
</dbReference>
<keyword evidence="3" id="KW-0472">Membrane</keyword>
<keyword evidence="4" id="KW-0998">Cell outer membrane</keyword>
<dbReference type="AlphaFoldDB" id="K1TCV5"/>
<sequence>YIPSQWVLDAYEDNDMRSAAYFADSESGITIGYPSGMDYPLLVKYYGNRGIFIPMNVFHVSMPKPLRLAEQYLIRAEAYCRQPNPNVALAQKDLETLRKTRFASGGSINLTGNWDTDVKTFSEERVRELYMEGFRLQDLKRWGLGFERTAQSYTQEEGNDLKVEAGDPLFVWPIPQHELEAPGSEITPNESNNR</sequence>
<comment type="caution">
    <text evidence="6">The sequence shown here is derived from an EMBL/GenBank/DDBJ whole genome shotgun (WGS) entry which is preliminary data.</text>
</comment>
<dbReference type="Gene3D" id="1.25.40.390">
    <property type="match status" value="1"/>
</dbReference>
<dbReference type="InterPro" id="IPR012944">
    <property type="entry name" value="SusD_RagB_dom"/>
</dbReference>
<name>K1TCV5_9ZZZZ</name>
<comment type="subcellular location">
    <subcellularLocation>
        <location evidence="1">Cell outer membrane</location>
    </subcellularLocation>
</comment>
<dbReference type="EMBL" id="AJWZ01003687">
    <property type="protein sequence ID" value="EKC67533.1"/>
    <property type="molecule type" value="Genomic_DNA"/>
</dbReference>
<dbReference type="InterPro" id="IPR011990">
    <property type="entry name" value="TPR-like_helical_dom_sf"/>
</dbReference>